<dbReference type="EMBL" id="JXJN01022281">
    <property type="status" value="NOT_ANNOTATED_CDS"/>
    <property type="molecule type" value="Genomic_DNA"/>
</dbReference>
<reference evidence="1" key="2">
    <citation type="submission" date="2020-05" db="UniProtKB">
        <authorList>
            <consortium name="EnsemblMetazoa"/>
        </authorList>
    </citation>
    <scope>IDENTIFICATION</scope>
    <source>
        <strain evidence="1">IAEA</strain>
    </source>
</reference>
<dbReference type="Proteomes" id="UP000092460">
    <property type="component" value="Unassembled WGS sequence"/>
</dbReference>
<sequence length="118" mass="13894">MTTPDNVIKCNFLYIHDFNGDEPFELIDVILRSITHDQFLYATPLIRRFFHAFAASLNVSLQRFEKRSFQYWVVTRLLLHCSSTQLTSMISNIKKHKYNPSDSSLANNELHCTYLDYI</sequence>
<accession>A0A1B0BXN7</accession>
<proteinExistence type="predicted"/>
<evidence type="ECO:0000313" key="2">
    <source>
        <dbReference type="Proteomes" id="UP000092460"/>
    </source>
</evidence>
<evidence type="ECO:0000313" key="1">
    <source>
        <dbReference type="EnsemblMetazoa" id="GPPI043599-PA"/>
    </source>
</evidence>
<dbReference type="AlphaFoldDB" id="A0A1B0BXN7"/>
<dbReference type="EnsemblMetazoa" id="GPPI043599-RA">
    <property type="protein sequence ID" value="GPPI043599-PA"/>
    <property type="gene ID" value="GPPI043599"/>
</dbReference>
<organism evidence="1 2">
    <name type="scientific">Glossina palpalis gambiensis</name>
    <dbReference type="NCBI Taxonomy" id="67801"/>
    <lineage>
        <taxon>Eukaryota</taxon>
        <taxon>Metazoa</taxon>
        <taxon>Ecdysozoa</taxon>
        <taxon>Arthropoda</taxon>
        <taxon>Hexapoda</taxon>
        <taxon>Insecta</taxon>
        <taxon>Pterygota</taxon>
        <taxon>Neoptera</taxon>
        <taxon>Endopterygota</taxon>
        <taxon>Diptera</taxon>
        <taxon>Brachycera</taxon>
        <taxon>Muscomorpha</taxon>
        <taxon>Hippoboscoidea</taxon>
        <taxon>Glossinidae</taxon>
        <taxon>Glossina</taxon>
    </lineage>
</organism>
<dbReference type="VEuPathDB" id="VectorBase:GPPI043599"/>
<reference evidence="2" key="1">
    <citation type="submission" date="2015-01" db="EMBL/GenBank/DDBJ databases">
        <authorList>
            <person name="Aksoy S."/>
            <person name="Warren W."/>
            <person name="Wilson R.K."/>
        </authorList>
    </citation>
    <scope>NUCLEOTIDE SEQUENCE [LARGE SCALE GENOMIC DNA]</scope>
    <source>
        <strain evidence="2">IAEA</strain>
    </source>
</reference>
<keyword evidence="2" id="KW-1185">Reference proteome</keyword>
<name>A0A1B0BXN7_9MUSC</name>
<protein>
    <submittedName>
        <fullName evidence="1">Uncharacterized protein</fullName>
    </submittedName>
</protein>